<evidence type="ECO:0000313" key="1">
    <source>
        <dbReference type="EMBL" id="MBE9079106.1"/>
    </source>
</evidence>
<accession>A0A8J7AH97</accession>
<dbReference type="InterPro" id="IPR022172">
    <property type="entry name" value="DUF3703"/>
</dbReference>
<keyword evidence="2" id="KW-1185">Reference proteome</keyword>
<dbReference type="RefSeq" id="WP_193909706.1">
    <property type="nucleotide sequence ID" value="NZ_JADEXG010000047.1"/>
</dbReference>
<dbReference type="AlphaFoldDB" id="A0A8J7AH97"/>
<dbReference type="EMBL" id="JADEXG010000047">
    <property type="protein sequence ID" value="MBE9079106.1"/>
    <property type="molecule type" value="Genomic_DNA"/>
</dbReference>
<evidence type="ECO:0000313" key="2">
    <source>
        <dbReference type="Proteomes" id="UP000636505"/>
    </source>
</evidence>
<protein>
    <submittedName>
        <fullName evidence="1">DUF3703 domain-containing protein</fullName>
    </submittedName>
</protein>
<reference evidence="1" key="1">
    <citation type="submission" date="2020-10" db="EMBL/GenBank/DDBJ databases">
        <authorList>
            <person name="Castelo-Branco R."/>
            <person name="Eusebio N."/>
            <person name="Adriana R."/>
            <person name="Vieira A."/>
            <person name="Brugerolle De Fraissinette N."/>
            <person name="Rezende De Castro R."/>
            <person name="Schneider M.P."/>
            <person name="Vasconcelos V."/>
            <person name="Leao P.N."/>
        </authorList>
    </citation>
    <scope>NUCLEOTIDE SEQUENCE</scope>
    <source>
        <strain evidence="1">LEGE 07310</strain>
    </source>
</reference>
<name>A0A8J7AH97_9CYAN</name>
<gene>
    <name evidence="1" type="ORF">IQ241_17680</name>
</gene>
<proteinExistence type="predicted"/>
<comment type="caution">
    <text evidence="1">The sequence shown here is derived from an EMBL/GenBank/DDBJ whole genome shotgun (WGS) entry which is preliminary data.</text>
</comment>
<sequence length="115" mass="13112">MKAIVKDYFKAELCKAKTAAAERDFEAAWIALQRAHILGQTDEIAHTVAHWHMLKLAWRQRDFREVIAGQLIQTLLAFPLTVLFGQMRALRGGRANVKGSERMTVPEDIQQILNQ</sequence>
<dbReference type="Proteomes" id="UP000636505">
    <property type="component" value="Unassembled WGS sequence"/>
</dbReference>
<dbReference type="Pfam" id="PF12487">
    <property type="entry name" value="DUF3703"/>
    <property type="match status" value="1"/>
</dbReference>
<organism evidence="1 2">
    <name type="scientific">Vasconcelosia minhoensis LEGE 07310</name>
    <dbReference type="NCBI Taxonomy" id="915328"/>
    <lineage>
        <taxon>Bacteria</taxon>
        <taxon>Bacillati</taxon>
        <taxon>Cyanobacteriota</taxon>
        <taxon>Cyanophyceae</taxon>
        <taxon>Nodosilineales</taxon>
        <taxon>Cymatolegaceae</taxon>
        <taxon>Vasconcelosia</taxon>
        <taxon>Vasconcelosia minhoensis</taxon>
    </lineage>
</organism>